<accession>A0A6A6ENC1</accession>
<evidence type="ECO:0000313" key="1">
    <source>
        <dbReference type="EMBL" id="KAF2192208.1"/>
    </source>
</evidence>
<dbReference type="Proteomes" id="UP000800200">
    <property type="component" value="Unassembled WGS sequence"/>
</dbReference>
<dbReference type="OrthoDB" id="3735750at2759"/>
<proteinExistence type="predicted"/>
<dbReference type="AlphaFoldDB" id="A0A6A6ENC1"/>
<gene>
    <name evidence="1" type="ORF">K469DRAFT_553764</name>
</gene>
<name>A0A6A6ENC1_9PEZI</name>
<reference evidence="1" key="1">
    <citation type="journal article" date="2020" name="Stud. Mycol.">
        <title>101 Dothideomycetes genomes: a test case for predicting lifestyles and emergence of pathogens.</title>
        <authorList>
            <person name="Haridas S."/>
            <person name="Albert R."/>
            <person name="Binder M."/>
            <person name="Bloem J."/>
            <person name="Labutti K."/>
            <person name="Salamov A."/>
            <person name="Andreopoulos B."/>
            <person name="Baker S."/>
            <person name="Barry K."/>
            <person name="Bills G."/>
            <person name="Bluhm B."/>
            <person name="Cannon C."/>
            <person name="Castanera R."/>
            <person name="Culley D."/>
            <person name="Daum C."/>
            <person name="Ezra D."/>
            <person name="Gonzalez J."/>
            <person name="Henrissat B."/>
            <person name="Kuo A."/>
            <person name="Liang C."/>
            <person name="Lipzen A."/>
            <person name="Lutzoni F."/>
            <person name="Magnuson J."/>
            <person name="Mondo S."/>
            <person name="Nolan M."/>
            <person name="Ohm R."/>
            <person name="Pangilinan J."/>
            <person name="Park H.-J."/>
            <person name="Ramirez L."/>
            <person name="Alfaro M."/>
            <person name="Sun H."/>
            <person name="Tritt A."/>
            <person name="Yoshinaga Y."/>
            <person name="Zwiers L.-H."/>
            <person name="Turgeon B."/>
            <person name="Goodwin S."/>
            <person name="Spatafora J."/>
            <person name="Crous P."/>
            <person name="Grigoriev I."/>
        </authorList>
    </citation>
    <scope>NUCLEOTIDE SEQUENCE</scope>
    <source>
        <strain evidence="1">CBS 207.26</strain>
    </source>
</reference>
<evidence type="ECO:0000313" key="2">
    <source>
        <dbReference type="Proteomes" id="UP000800200"/>
    </source>
</evidence>
<keyword evidence="2" id="KW-1185">Reference proteome</keyword>
<protein>
    <submittedName>
        <fullName evidence="1">Uncharacterized protein</fullName>
    </submittedName>
</protein>
<dbReference type="EMBL" id="ML994615">
    <property type="protein sequence ID" value="KAF2192208.1"/>
    <property type="molecule type" value="Genomic_DNA"/>
</dbReference>
<organism evidence="1 2">
    <name type="scientific">Zopfia rhizophila CBS 207.26</name>
    <dbReference type="NCBI Taxonomy" id="1314779"/>
    <lineage>
        <taxon>Eukaryota</taxon>
        <taxon>Fungi</taxon>
        <taxon>Dikarya</taxon>
        <taxon>Ascomycota</taxon>
        <taxon>Pezizomycotina</taxon>
        <taxon>Dothideomycetes</taxon>
        <taxon>Dothideomycetes incertae sedis</taxon>
        <taxon>Zopfiaceae</taxon>
        <taxon>Zopfia</taxon>
    </lineage>
</organism>
<sequence length="157" mass="17954">MSWNYAINQINASFDQIAVWYRDFMTRTERSFQAMNARIMYLENRQAWKGPSDEQVERILRKILAEKFAENAAVQRVENPNVMENGQFYVQKPTDDLVVPKPLVVDSGILSVDSNAVPSDSWKKDFDLLKQQLAESPQLGSSIHAKSDQTQDVKSSI</sequence>